<evidence type="ECO:0000313" key="5">
    <source>
        <dbReference type="Proteomes" id="UP001150266"/>
    </source>
</evidence>
<keyword evidence="2" id="KW-0812">Transmembrane</keyword>
<evidence type="ECO:0000256" key="1">
    <source>
        <dbReference type="SAM" id="MobiDB-lite"/>
    </source>
</evidence>
<reference evidence="4" key="1">
    <citation type="submission" date="2022-08" db="EMBL/GenBank/DDBJ databases">
        <title>A Global Phylogenomic Analysis of the Shiitake Genus Lentinula.</title>
        <authorList>
            <consortium name="DOE Joint Genome Institute"/>
            <person name="Sierra-Patev S."/>
            <person name="Min B."/>
            <person name="Naranjo-Ortiz M."/>
            <person name="Looney B."/>
            <person name="Konkel Z."/>
            <person name="Slot J.C."/>
            <person name="Sakamoto Y."/>
            <person name="Steenwyk J.L."/>
            <person name="Rokas A."/>
            <person name="Carro J."/>
            <person name="Camarero S."/>
            <person name="Ferreira P."/>
            <person name="Molpeceres G."/>
            <person name="Ruiz-Duenas F.J."/>
            <person name="Serrano A."/>
            <person name="Henrissat B."/>
            <person name="Drula E."/>
            <person name="Hughes K.W."/>
            <person name="Mata J.L."/>
            <person name="Ishikawa N.K."/>
            <person name="Vargas-Isla R."/>
            <person name="Ushijima S."/>
            <person name="Smith C.A."/>
            <person name="Ahrendt S."/>
            <person name="Andreopoulos W."/>
            <person name="He G."/>
            <person name="Labutti K."/>
            <person name="Lipzen A."/>
            <person name="Ng V."/>
            <person name="Riley R."/>
            <person name="Sandor L."/>
            <person name="Barry K."/>
            <person name="Martinez A.T."/>
            <person name="Xiao Y."/>
            <person name="Gibbons J.G."/>
            <person name="Terashima K."/>
            <person name="Grigoriev I.V."/>
            <person name="Hibbett D.S."/>
        </authorList>
    </citation>
    <scope>NUCLEOTIDE SEQUENCE</scope>
    <source>
        <strain evidence="4">JLM2183</strain>
    </source>
</reference>
<keyword evidence="5" id="KW-1185">Reference proteome</keyword>
<gene>
    <name evidence="4" type="ORF">J3R30DRAFT_1398680</name>
</gene>
<keyword evidence="3" id="KW-0732">Signal</keyword>
<feature type="chain" id="PRO_5040786690" evidence="3">
    <location>
        <begin position="22"/>
        <end position="290"/>
    </location>
</feature>
<feature type="region of interest" description="Disordered" evidence="1">
    <location>
        <begin position="200"/>
        <end position="225"/>
    </location>
</feature>
<keyword evidence="2" id="KW-0472">Membrane</keyword>
<comment type="caution">
    <text evidence="4">The sequence shown here is derived from an EMBL/GenBank/DDBJ whole genome shotgun (WGS) entry which is preliminary data.</text>
</comment>
<evidence type="ECO:0000313" key="4">
    <source>
        <dbReference type="EMBL" id="KAJ4485739.1"/>
    </source>
</evidence>
<dbReference type="Proteomes" id="UP001150266">
    <property type="component" value="Unassembled WGS sequence"/>
</dbReference>
<accession>A0A9W9ALH3</accession>
<feature type="signal peptide" evidence="3">
    <location>
        <begin position="1"/>
        <end position="21"/>
    </location>
</feature>
<sequence>MRNYPFLILAMFAFRSQTATSYPLNQSSALLKTRRFEFSPLFGPTFTQLPSFTSNKLETDTGKSDVIASSSASISAGGTASHRSGSSMSTINEDDETHSVIGTLPPLPATSSIPLVTTSNDLSTSTMSSYSAPTASATHNVNSVSSISIHGDKEWKVIGIGLIVIASIASMILLTVFFESWSGFVRDMCGRKAYGAGVEEMKSDPEEKTWQHHLSSEDGHRYPSASSIESINNQTQKLKSPYPYPATPKPLFQPPSYFRPAYDAHPLESLFRRPSIRTPIIKSPSMLPYS</sequence>
<organism evidence="4 5">
    <name type="scientific">Lentinula aciculospora</name>
    <dbReference type="NCBI Taxonomy" id="153920"/>
    <lineage>
        <taxon>Eukaryota</taxon>
        <taxon>Fungi</taxon>
        <taxon>Dikarya</taxon>
        <taxon>Basidiomycota</taxon>
        <taxon>Agaricomycotina</taxon>
        <taxon>Agaricomycetes</taxon>
        <taxon>Agaricomycetidae</taxon>
        <taxon>Agaricales</taxon>
        <taxon>Marasmiineae</taxon>
        <taxon>Omphalotaceae</taxon>
        <taxon>Lentinula</taxon>
    </lineage>
</organism>
<dbReference type="EMBL" id="JAOTPV010000003">
    <property type="protein sequence ID" value="KAJ4485739.1"/>
    <property type="molecule type" value="Genomic_DNA"/>
</dbReference>
<protein>
    <submittedName>
        <fullName evidence="4">Uncharacterized protein</fullName>
    </submittedName>
</protein>
<feature type="transmembrane region" description="Helical" evidence="2">
    <location>
        <begin position="155"/>
        <end position="178"/>
    </location>
</feature>
<feature type="compositionally biased region" description="Basic and acidic residues" evidence="1">
    <location>
        <begin position="200"/>
        <end position="221"/>
    </location>
</feature>
<name>A0A9W9ALH3_9AGAR</name>
<keyword evidence="2" id="KW-1133">Transmembrane helix</keyword>
<dbReference type="AlphaFoldDB" id="A0A9W9ALH3"/>
<evidence type="ECO:0000256" key="2">
    <source>
        <dbReference type="SAM" id="Phobius"/>
    </source>
</evidence>
<evidence type="ECO:0000256" key="3">
    <source>
        <dbReference type="SAM" id="SignalP"/>
    </source>
</evidence>
<proteinExistence type="predicted"/>
<dbReference type="OrthoDB" id="3266475at2759"/>